<dbReference type="InterPro" id="IPR037066">
    <property type="entry name" value="Plug_dom_sf"/>
</dbReference>
<evidence type="ECO:0000256" key="1">
    <source>
        <dbReference type="PROSITE-ProRule" id="PRU01360"/>
    </source>
</evidence>
<keyword evidence="5" id="KW-1185">Reference proteome</keyword>
<dbReference type="InterPro" id="IPR012910">
    <property type="entry name" value="Plug_dom"/>
</dbReference>
<dbReference type="NCBIfam" id="TIGR04057">
    <property type="entry name" value="SusC_RagA_signa"/>
    <property type="match status" value="1"/>
</dbReference>
<sequence length="1059" mass="118121">MKNRLIIIALFALLPLYAIAQINIKGTVVDQSGNPLIGAAIVEAENIRNGTTSDVDGKFSLKVKSSSSKIWIKYIGYVDKTLTAGSILKESTIELEDDSKILPEVQIVQMGFGTKSRISNVAAISQIDSKSIRQSPSASIQNALVGKLPGLFQLQRSGQPGNDAANLMIRGISSSSNNTPLVLIDDVESTIQALTQMDPNDVESISILKDAGSTAIFGIKGANGVILVTTRRGEEGAAKVTFRTDFGVQQPTYVRKSLSSYESLMLIREQYLNNNILSDLSGVDPSFKPENSNSLLASDVLEHYKLQDMPYVYPNVDWYKELYRQASIQTKQTFDIQGGSKNVKYFLSLGYLHQDGMLKKYSTEGFNNQYYLNRYNVRANLDFNITKSTLLKLGVNGVIDEKNEPYLPDPRRTGGALPFFARISSGTLNSWLYPVYNENGTYGGRTGNASTNPVSLLQWGGYTRTFTNNVVGNAAIEQKLDFITPGLKVKGLLAVTNTWSFYKSLTRDTFLEYQYDSNSGTYNSCTPDTYVLPNLSSASGYSSSYPYLKLGTQIHLSYNRKFGPHNLAALILASWNSSRSAADTPDNSKGYNSRISYDYKSRYMVELSGAYNGSDKFKAKKRFDLFPALSLGWNISEEPFAGDFLRDKLGVEYFKLRGSYGVVGSDYFNSSFSNYYVEKYVTSGGYYFGENPTYVNAMVLSQLPNDNVSWEKEKKLDIGTDIRLFKGKLGITADYFFNKRYNILLARGSMPYYIGIPSSVLPPRNMGKNQNQGFDGEITWRSKINKNFSYNIRGTVSHAVNKVLFNDEARNMYPALMATGHNLGRTVGYIWDGFYQSQSDIANSPKDGLSRNLKPGDLKYRDISGPEGKPDGVIDPYDQTDIGHNYPDYTFGLTLGCSYKNWDFSVLFQGATGGVISSQTLLQIGNDNGVPSDIHTKRWSYFDKDWNFVTDEATLIEMNKSAEFPRFGGANSHSSTFWLRPTDYLRLKNIEIGYNFSRRLTKTLGINSARAFVTGQNLITWCGLNLYQVDPESNSDADRAAYSSYPQQRLFNFGLQVTF</sequence>
<dbReference type="PROSITE" id="PS52016">
    <property type="entry name" value="TONB_DEPENDENT_REC_3"/>
    <property type="match status" value="1"/>
</dbReference>
<keyword evidence="1" id="KW-0998">Cell outer membrane</keyword>
<keyword evidence="1" id="KW-1134">Transmembrane beta strand</keyword>
<dbReference type="NCBIfam" id="TIGR04056">
    <property type="entry name" value="OMP_RagA_SusC"/>
    <property type="match status" value="1"/>
</dbReference>
<evidence type="ECO:0000313" key="4">
    <source>
        <dbReference type="EMBL" id="BEH00249.1"/>
    </source>
</evidence>
<dbReference type="Gene3D" id="2.60.40.1120">
    <property type="entry name" value="Carboxypeptidase-like, regulatory domain"/>
    <property type="match status" value="1"/>
</dbReference>
<proteinExistence type="inferred from homology"/>
<keyword evidence="1" id="KW-0812">Transmembrane</keyword>
<protein>
    <submittedName>
        <fullName evidence="4">SusC/RagA family TonB-linked outer membrane protein</fullName>
    </submittedName>
</protein>
<feature type="signal peptide" evidence="2">
    <location>
        <begin position="1"/>
        <end position="20"/>
    </location>
</feature>
<dbReference type="SUPFAM" id="SSF49464">
    <property type="entry name" value="Carboxypeptidase regulatory domain-like"/>
    <property type="match status" value="1"/>
</dbReference>
<feature type="domain" description="TonB-dependent receptor plug" evidence="3">
    <location>
        <begin position="121"/>
        <end position="225"/>
    </location>
</feature>
<keyword evidence="1" id="KW-0813">Transport</keyword>
<dbReference type="Pfam" id="PF07715">
    <property type="entry name" value="Plug"/>
    <property type="match status" value="1"/>
</dbReference>
<dbReference type="Proteomes" id="UP001496674">
    <property type="component" value="Chromosome"/>
</dbReference>
<keyword evidence="1" id="KW-0472">Membrane</keyword>
<dbReference type="Gene3D" id="2.170.130.10">
    <property type="entry name" value="TonB-dependent receptor, plug domain"/>
    <property type="match status" value="1"/>
</dbReference>
<dbReference type="InterPro" id="IPR039426">
    <property type="entry name" value="TonB-dep_rcpt-like"/>
</dbReference>
<comment type="subcellular location">
    <subcellularLocation>
        <location evidence="1">Cell outer membrane</location>
        <topology evidence="1">Multi-pass membrane protein</topology>
    </subcellularLocation>
</comment>
<dbReference type="EMBL" id="AP028055">
    <property type="protein sequence ID" value="BEH00249.1"/>
    <property type="molecule type" value="Genomic_DNA"/>
</dbReference>
<gene>
    <name evidence="4" type="ORF">BSYN_25130</name>
</gene>
<dbReference type="InterPro" id="IPR023997">
    <property type="entry name" value="TonB-dep_OMP_SusC/RagA_CS"/>
</dbReference>
<feature type="chain" id="PRO_5046654198" evidence="2">
    <location>
        <begin position="21"/>
        <end position="1059"/>
    </location>
</feature>
<dbReference type="RefSeq" id="WP_353331424.1">
    <property type="nucleotide sequence ID" value="NZ_AP028055.1"/>
</dbReference>
<dbReference type="InterPro" id="IPR023996">
    <property type="entry name" value="TonB-dep_OMP_SusC/RagA"/>
</dbReference>
<dbReference type="SUPFAM" id="SSF56935">
    <property type="entry name" value="Porins"/>
    <property type="match status" value="1"/>
</dbReference>
<reference evidence="4 5" key="1">
    <citation type="submission" date="2023-04" db="EMBL/GenBank/DDBJ databases">
        <title>Draft genome sequence of acteroides sedimenti strain YN3PY1.</title>
        <authorList>
            <person name="Yoshida N."/>
        </authorList>
    </citation>
    <scope>NUCLEOTIDE SEQUENCE [LARGE SCALE GENOMIC DNA]</scope>
    <source>
        <strain evidence="4 5">YN3PY1</strain>
    </source>
</reference>
<evidence type="ECO:0000259" key="3">
    <source>
        <dbReference type="Pfam" id="PF07715"/>
    </source>
</evidence>
<dbReference type="Pfam" id="PF13715">
    <property type="entry name" value="CarbopepD_reg_2"/>
    <property type="match status" value="1"/>
</dbReference>
<keyword evidence="2" id="KW-0732">Signal</keyword>
<evidence type="ECO:0000256" key="2">
    <source>
        <dbReference type="SAM" id="SignalP"/>
    </source>
</evidence>
<dbReference type="InterPro" id="IPR008969">
    <property type="entry name" value="CarboxyPept-like_regulatory"/>
</dbReference>
<evidence type="ECO:0000313" key="5">
    <source>
        <dbReference type="Proteomes" id="UP001496674"/>
    </source>
</evidence>
<organism evidence="4 5">
    <name type="scientific">Bacteroides sedimenti</name>
    <dbReference type="NCBI Taxonomy" id="2136147"/>
    <lineage>
        <taxon>Bacteria</taxon>
        <taxon>Pseudomonadati</taxon>
        <taxon>Bacteroidota</taxon>
        <taxon>Bacteroidia</taxon>
        <taxon>Bacteroidales</taxon>
        <taxon>Bacteroidaceae</taxon>
        <taxon>Bacteroides</taxon>
    </lineage>
</organism>
<name>A0ABM8IJ75_9BACE</name>
<comment type="similarity">
    <text evidence="1">Belongs to the TonB-dependent receptor family.</text>
</comment>
<accession>A0ABM8IJ75</accession>